<name>A0ABP8QHW7_9BACT</name>
<accession>A0ABP8QHW7</accession>
<reference evidence="2" key="1">
    <citation type="journal article" date="2019" name="Int. J. Syst. Evol. Microbiol.">
        <title>The Global Catalogue of Microorganisms (GCM) 10K type strain sequencing project: providing services to taxonomists for standard genome sequencing and annotation.</title>
        <authorList>
            <consortium name="The Broad Institute Genomics Platform"/>
            <consortium name="The Broad Institute Genome Sequencing Center for Infectious Disease"/>
            <person name="Wu L."/>
            <person name="Ma J."/>
        </authorList>
    </citation>
    <scope>NUCLEOTIDE SEQUENCE [LARGE SCALE GENOMIC DNA]</scope>
    <source>
        <strain evidence="2">JCM 17841</strain>
    </source>
</reference>
<sequence>MRQVLGDGWFRPLAQRSGVKDSGTLSRLVNLEYSTSKHWLAVLDYARETNPMGFAAWAAANPDKVPVALAQAA</sequence>
<gene>
    <name evidence="1" type="ORF">GCM10023172_23010</name>
</gene>
<evidence type="ECO:0000313" key="2">
    <source>
        <dbReference type="Proteomes" id="UP001501243"/>
    </source>
</evidence>
<organism evidence="1 2">
    <name type="scientific">Hymenobacter ginsengisoli</name>
    <dbReference type="NCBI Taxonomy" id="1051626"/>
    <lineage>
        <taxon>Bacteria</taxon>
        <taxon>Pseudomonadati</taxon>
        <taxon>Bacteroidota</taxon>
        <taxon>Cytophagia</taxon>
        <taxon>Cytophagales</taxon>
        <taxon>Hymenobacteraceae</taxon>
        <taxon>Hymenobacter</taxon>
    </lineage>
</organism>
<comment type="caution">
    <text evidence="1">The sequence shown here is derived from an EMBL/GenBank/DDBJ whole genome shotgun (WGS) entry which is preliminary data.</text>
</comment>
<dbReference type="EMBL" id="BAABGQ010000006">
    <property type="protein sequence ID" value="GAA4501337.1"/>
    <property type="molecule type" value="Genomic_DNA"/>
</dbReference>
<keyword evidence="2" id="KW-1185">Reference proteome</keyword>
<protein>
    <submittedName>
        <fullName evidence="1">Uncharacterized protein</fullName>
    </submittedName>
</protein>
<evidence type="ECO:0000313" key="1">
    <source>
        <dbReference type="EMBL" id="GAA4501337.1"/>
    </source>
</evidence>
<dbReference type="Proteomes" id="UP001501243">
    <property type="component" value="Unassembled WGS sequence"/>
</dbReference>
<proteinExistence type="predicted"/>